<keyword evidence="6" id="KW-0804">Transcription</keyword>
<evidence type="ECO:0000256" key="3">
    <source>
        <dbReference type="ARBA" id="ARBA00023012"/>
    </source>
</evidence>
<proteinExistence type="predicted"/>
<dbReference type="SUPFAM" id="SSF46894">
    <property type="entry name" value="C-terminal effector domain of the bipartite response regulators"/>
    <property type="match status" value="1"/>
</dbReference>
<dbReference type="Proteomes" id="UP000266172">
    <property type="component" value="Unassembled WGS sequence"/>
</dbReference>
<evidence type="ECO:0000259" key="11">
    <source>
        <dbReference type="PROSITE" id="PS51755"/>
    </source>
</evidence>
<protein>
    <recommendedName>
        <fullName evidence="1">Stage 0 sporulation protein A homolog</fullName>
    </recommendedName>
</protein>
<name>A0A395VBH0_9FIRM</name>
<dbReference type="InterPro" id="IPR001867">
    <property type="entry name" value="OmpR/PhoB-type_DNA-bd"/>
</dbReference>
<reference evidence="12 13" key="1">
    <citation type="submission" date="2018-08" db="EMBL/GenBank/DDBJ databases">
        <title>A genome reference for cultivated species of the human gut microbiota.</title>
        <authorList>
            <person name="Zou Y."/>
            <person name="Xue W."/>
            <person name="Luo G."/>
        </authorList>
    </citation>
    <scope>NUCLEOTIDE SEQUENCE [LARGE SCALE GENOMIC DNA]</scope>
    <source>
        <strain evidence="12 13">AF22-12AC</strain>
    </source>
</reference>
<evidence type="ECO:0000256" key="7">
    <source>
        <dbReference type="ARBA" id="ARBA00024867"/>
    </source>
</evidence>
<accession>A0A395VBH0</accession>
<evidence type="ECO:0000313" key="12">
    <source>
        <dbReference type="EMBL" id="RGS40624.1"/>
    </source>
</evidence>
<keyword evidence="4" id="KW-0805">Transcription regulation</keyword>
<evidence type="ECO:0000313" key="13">
    <source>
        <dbReference type="Proteomes" id="UP000266172"/>
    </source>
</evidence>
<dbReference type="PROSITE" id="PS51755">
    <property type="entry name" value="OMPR_PHOB"/>
    <property type="match status" value="1"/>
</dbReference>
<dbReference type="InterPro" id="IPR001789">
    <property type="entry name" value="Sig_transdc_resp-reg_receiver"/>
</dbReference>
<organism evidence="12 13">
    <name type="scientific">Roseburia hominis</name>
    <dbReference type="NCBI Taxonomy" id="301301"/>
    <lineage>
        <taxon>Bacteria</taxon>
        <taxon>Bacillati</taxon>
        <taxon>Bacillota</taxon>
        <taxon>Clostridia</taxon>
        <taxon>Lachnospirales</taxon>
        <taxon>Lachnospiraceae</taxon>
        <taxon>Roseburia</taxon>
    </lineage>
</organism>
<evidence type="ECO:0000256" key="2">
    <source>
        <dbReference type="ARBA" id="ARBA00022553"/>
    </source>
</evidence>
<feature type="modified residue" description="4-aspartylphosphate" evidence="8">
    <location>
        <position position="54"/>
    </location>
</feature>
<dbReference type="PROSITE" id="PS50110">
    <property type="entry name" value="RESPONSE_REGULATORY"/>
    <property type="match status" value="1"/>
</dbReference>
<evidence type="ECO:0000256" key="9">
    <source>
        <dbReference type="PROSITE-ProRule" id="PRU01091"/>
    </source>
</evidence>
<evidence type="ECO:0000256" key="4">
    <source>
        <dbReference type="ARBA" id="ARBA00023015"/>
    </source>
</evidence>
<sequence length="241" mass="27896">MDMARILLAEDDREIANLERDYLEMSGHEVVIAPDGEQAMKRIGEEKFDLLILDIMMPKKSGYDICREIREQIDIPILMVTAKTESVDKIRGLGLGADDYIVKPFDPMELVARVKSHLLRYERLTGKNGTTQEGKEYDADDYCIEVGGLKILTKSWKVIRGGEEIHFPNREFELLKYLAMNPNIVFSKEHLFERIWGYDYMSDSATVTVHINRIREKIEEDPKNPKIIETVWGAGYRLNIR</sequence>
<dbReference type="GO" id="GO:0000156">
    <property type="term" value="F:phosphorelay response regulator activity"/>
    <property type="evidence" value="ECO:0007669"/>
    <property type="project" value="TreeGrafter"/>
</dbReference>
<keyword evidence="5 9" id="KW-0238">DNA-binding</keyword>
<dbReference type="GO" id="GO:0006355">
    <property type="term" value="P:regulation of DNA-templated transcription"/>
    <property type="evidence" value="ECO:0007669"/>
    <property type="project" value="InterPro"/>
</dbReference>
<dbReference type="Gene3D" id="1.10.10.10">
    <property type="entry name" value="Winged helix-like DNA-binding domain superfamily/Winged helix DNA-binding domain"/>
    <property type="match status" value="1"/>
</dbReference>
<dbReference type="FunFam" id="3.40.50.2300:FF:000001">
    <property type="entry name" value="DNA-binding response regulator PhoB"/>
    <property type="match status" value="1"/>
</dbReference>
<dbReference type="CDD" id="cd17574">
    <property type="entry name" value="REC_OmpR"/>
    <property type="match status" value="1"/>
</dbReference>
<dbReference type="GO" id="GO:0032993">
    <property type="term" value="C:protein-DNA complex"/>
    <property type="evidence" value="ECO:0007669"/>
    <property type="project" value="TreeGrafter"/>
</dbReference>
<dbReference type="GO" id="GO:0005829">
    <property type="term" value="C:cytosol"/>
    <property type="evidence" value="ECO:0007669"/>
    <property type="project" value="TreeGrafter"/>
</dbReference>
<dbReference type="GO" id="GO:0000976">
    <property type="term" value="F:transcription cis-regulatory region binding"/>
    <property type="evidence" value="ECO:0007669"/>
    <property type="project" value="TreeGrafter"/>
</dbReference>
<dbReference type="PANTHER" id="PTHR48111">
    <property type="entry name" value="REGULATOR OF RPOS"/>
    <property type="match status" value="1"/>
</dbReference>
<keyword evidence="2 8" id="KW-0597">Phosphoprotein</keyword>
<dbReference type="InterPro" id="IPR011006">
    <property type="entry name" value="CheY-like_superfamily"/>
</dbReference>
<evidence type="ECO:0000259" key="10">
    <source>
        <dbReference type="PROSITE" id="PS50110"/>
    </source>
</evidence>
<evidence type="ECO:0000256" key="5">
    <source>
        <dbReference type="ARBA" id="ARBA00023125"/>
    </source>
</evidence>
<comment type="caution">
    <text evidence="12">The sequence shown here is derived from an EMBL/GenBank/DDBJ whole genome shotgun (WGS) entry which is preliminary data.</text>
</comment>
<comment type="function">
    <text evidence="7">May play the central regulatory role in sporulation. It may be an element of the effector pathway responsible for the activation of sporulation genes in response to nutritional stress. Spo0A may act in concert with spo0H (a sigma factor) to control the expression of some genes that are critical to the sporulation process.</text>
</comment>
<feature type="domain" description="OmpR/PhoB-type" evidence="11">
    <location>
        <begin position="141"/>
        <end position="240"/>
    </location>
</feature>
<dbReference type="Gene3D" id="6.10.250.690">
    <property type="match status" value="1"/>
</dbReference>
<dbReference type="AlphaFoldDB" id="A0A395VBH0"/>
<dbReference type="InterPro" id="IPR036388">
    <property type="entry name" value="WH-like_DNA-bd_sf"/>
</dbReference>
<feature type="DNA-binding region" description="OmpR/PhoB-type" evidence="9">
    <location>
        <begin position="141"/>
        <end position="240"/>
    </location>
</feature>
<dbReference type="InterPro" id="IPR016032">
    <property type="entry name" value="Sig_transdc_resp-reg_C-effctor"/>
</dbReference>
<dbReference type="SUPFAM" id="SSF52172">
    <property type="entry name" value="CheY-like"/>
    <property type="match status" value="1"/>
</dbReference>
<evidence type="ECO:0000256" key="8">
    <source>
        <dbReference type="PROSITE-ProRule" id="PRU00169"/>
    </source>
</evidence>
<dbReference type="Gene3D" id="3.40.50.2300">
    <property type="match status" value="1"/>
</dbReference>
<gene>
    <name evidence="12" type="ORF">DWX93_09380</name>
</gene>
<dbReference type="EMBL" id="QRVL01000006">
    <property type="protein sequence ID" value="RGS40624.1"/>
    <property type="molecule type" value="Genomic_DNA"/>
</dbReference>
<dbReference type="PANTHER" id="PTHR48111:SF40">
    <property type="entry name" value="PHOSPHATE REGULON TRANSCRIPTIONAL REGULATORY PROTEIN PHOB"/>
    <property type="match status" value="1"/>
</dbReference>
<dbReference type="Pfam" id="PF00486">
    <property type="entry name" value="Trans_reg_C"/>
    <property type="match status" value="1"/>
</dbReference>
<dbReference type="FunFam" id="1.10.10.10:FF:000018">
    <property type="entry name" value="DNA-binding response regulator ResD"/>
    <property type="match status" value="1"/>
</dbReference>
<dbReference type="SMART" id="SM00862">
    <property type="entry name" value="Trans_reg_C"/>
    <property type="match status" value="1"/>
</dbReference>
<dbReference type="Pfam" id="PF00072">
    <property type="entry name" value="Response_reg"/>
    <property type="match status" value="1"/>
</dbReference>
<keyword evidence="3" id="KW-0902">Two-component regulatory system</keyword>
<feature type="domain" description="Response regulatory" evidence="10">
    <location>
        <begin position="5"/>
        <end position="118"/>
    </location>
</feature>
<dbReference type="InterPro" id="IPR039420">
    <property type="entry name" value="WalR-like"/>
</dbReference>
<dbReference type="SMART" id="SM00448">
    <property type="entry name" value="REC"/>
    <property type="match status" value="1"/>
</dbReference>
<evidence type="ECO:0000256" key="1">
    <source>
        <dbReference type="ARBA" id="ARBA00018672"/>
    </source>
</evidence>
<evidence type="ECO:0000256" key="6">
    <source>
        <dbReference type="ARBA" id="ARBA00023163"/>
    </source>
</evidence>
<dbReference type="CDD" id="cd00383">
    <property type="entry name" value="trans_reg_C"/>
    <property type="match status" value="1"/>
</dbReference>